<feature type="transmembrane region" description="Helical" evidence="1">
    <location>
        <begin position="46"/>
        <end position="69"/>
    </location>
</feature>
<feature type="transmembrane region" description="Helical" evidence="1">
    <location>
        <begin position="111"/>
        <end position="135"/>
    </location>
</feature>
<comment type="caution">
    <text evidence="2">The sequence shown here is derived from an EMBL/GenBank/DDBJ whole genome shotgun (WGS) entry which is preliminary data.</text>
</comment>
<name>A0A5M9I205_9FIRM</name>
<keyword evidence="3" id="KW-1185">Reference proteome</keyword>
<dbReference type="Pfam" id="PF13782">
    <property type="entry name" value="SpoVAB"/>
    <property type="match status" value="1"/>
</dbReference>
<evidence type="ECO:0000256" key="1">
    <source>
        <dbReference type="SAM" id="Phobius"/>
    </source>
</evidence>
<proteinExistence type="predicted"/>
<dbReference type="RefSeq" id="WP_150310503.1">
    <property type="nucleotide sequence ID" value="NZ_VMSO01000005.1"/>
</dbReference>
<keyword evidence="1" id="KW-0472">Membrane</keyword>
<protein>
    <submittedName>
        <fullName evidence="2">Stage V sporulation protein AB</fullName>
    </submittedName>
</protein>
<dbReference type="EMBL" id="VMSO01000005">
    <property type="protein sequence ID" value="KAA8501866.1"/>
    <property type="molecule type" value="Genomic_DNA"/>
</dbReference>
<evidence type="ECO:0000313" key="3">
    <source>
        <dbReference type="Proteomes" id="UP000322025"/>
    </source>
</evidence>
<accession>A0A5M9I205</accession>
<reference evidence="2" key="1">
    <citation type="submission" date="2019-07" db="EMBL/GenBank/DDBJ databases">
        <authorList>
            <person name="Wongkuna S."/>
            <person name="Scaria J."/>
        </authorList>
    </citation>
    <scope>NUCLEOTIDE SEQUENCE [LARGE SCALE GENOMIC DNA]</scope>
    <source>
        <strain evidence="2">SW178</strain>
    </source>
</reference>
<gene>
    <name evidence="2" type="ORF">FNY66_05315</name>
</gene>
<feature type="transmembrane region" description="Helical" evidence="1">
    <location>
        <begin position="75"/>
        <end position="99"/>
    </location>
</feature>
<sequence length="138" mass="14777">MWAQQVLLAVIGLSAGVAVAGGLFSFIVELGVIADFADRTHTADQILFYEDCTALGGILGNLVYVFQIGIPAGDWGLAVFGIFGGIFVGCWAMALAEILNVFPVFMRRARIVRYISVFVISLALGKGFGACVHLFQGW</sequence>
<feature type="transmembrane region" description="Helical" evidence="1">
    <location>
        <begin position="6"/>
        <end position="34"/>
    </location>
</feature>
<organism evidence="2 3">
    <name type="scientific">Mediterraneibacter catenae</name>
    <dbReference type="NCBI Taxonomy" id="2594882"/>
    <lineage>
        <taxon>Bacteria</taxon>
        <taxon>Bacillati</taxon>
        <taxon>Bacillota</taxon>
        <taxon>Clostridia</taxon>
        <taxon>Lachnospirales</taxon>
        <taxon>Lachnospiraceae</taxon>
        <taxon>Mediterraneibacter</taxon>
    </lineage>
</organism>
<dbReference type="Proteomes" id="UP000322025">
    <property type="component" value="Unassembled WGS sequence"/>
</dbReference>
<evidence type="ECO:0000313" key="2">
    <source>
        <dbReference type="EMBL" id="KAA8501866.1"/>
    </source>
</evidence>
<dbReference type="AlphaFoldDB" id="A0A5M9I205"/>
<keyword evidence="1" id="KW-1133">Transmembrane helix</keyword>
<keyword evidence="1" id="KW-0812">Transmembrane</keyword>
<dbReference type="InterPro" id="IPR020144">
    <property type="entry name" value="SpoVAB"/>
</dbReference>
<dbReference type="OrthoDB" id="9790504at2"/>